<keyword evidence="2 6" id="KW-0732">Signal</keyword>
<dbReference type="VEuPathDB" id="VectorBase:ADIR011570"/>
<evidence type="ECO:0000256" key="6">
    <source>
        <dbReference type="SAM" id="SignalP"/>
    </source>
</evidence>
<keyword evidence="9" id="KW-1185">Reference proteome</keyword>
<dbReference type="InterPro" id="IPR036508">
    <property type="entry name" value="Chitin-bd_dom_sf"/>
</dbReference>
<dbReference type="STRING" id="7168.A0A182NV69"/>
<dbReference type="SMART" id="SM00494">
    <property type="entry name" value="ChtBD2"/>
    <property type="match status" value="2"/>
</dbReference>
<feature type="signal peptide" evidence="6">
    <location>
        <begin position="1"/>
        <end position="29"/>
    </location>
</feature>
<dbReference type="PANTHER" id="PTHR23301:SF0">
    <property type="entry name" value="CHITIN-BINDING TYPE-2 DOMAIN-CONTAINING PROTEIN-RELATED"/>
    <property type="match status" value="1"/>
</dbReference>
<reference evidence="9" key="1">
    <citation type="submission" date="2013-03" db="EMBL/GenBank/DDBJ databases">
        <title>The Genome Sequence of Anopheles dirus WRAIR2.</title>
        <authorList>
            <consortium name="The Broad Institute Genomics Platform"/>
            <person name="Neafsey D.E."/>
            <person name="Walton C."/>
            <person name="Walker B."/>
            <person name="Young S.K."/>
            <person name="Zeng Q."/>
            <person name="Gargeya S."/>
            <person name="Fitzgerald M."/>
            <person name="Haas B."/>
            <person name="Abouelleil A."/>
            <person name="Allen A.W."/>
            <person name="Alvarado L."/>
            <person name="Arachchi H.M."/>
            <person name="Berlin A.M."/>
            <person name="Chapman S.B."/>
            <person name="Gainer-Dewar J."/>
            <person name="Goldberg J."/>
            <person name="Griggs A."/>
            <person name="Gujja S."/>
            <person name="Hansen M."/>
            <person name="Howarth C."/>
            <person name="Imamovic A."/>
            <person name="Ireland A."/>
            <person name="Larimer J."/>
            <person name="McCowan C."/>
            <person name="Murphy C."/>
            <person name="Pearson M."/>
            <person name="Poon T.W."/>
            <person name="Priest M."/>
            <person name="Roberts A."/>
            <person name="Saif S."/>
            <person name="Shea T."/>
            <person name="Sisk P."/>
            <person name="Sykes S."/>
            <person name="Wortman J."/>
            <person name="Nusbaum C."/>
            <person name="Birren B."/>
        </authorList>
    </citation>
    <scope>NUCLEOTIDE SEQUENCE [LARGE SCALE GENOMIC DNA]</scope>
    <source>
        <strain evidence="9">WRAIR2</strain>
    </source>
</reference>
<feature type="domain" description="Chitin-binding type-2" evidence="7">
    <location>
        <begin position="84"/>
        <end position="138"/>
    </location>
</feature>
<evidence type="ECO:0000256" key="4">
    <source>
        <dbReference type="ARBA" id="ARBA00023157"/>
    </source>
</evidence>
<dbReference type="Pfam" id="PF01607">
    <property type="entry name" value="CBM_14"/>
    <property type="match status" value="2"/>
</dbReference>
<protein>
    <recommendedName>
        <fullName evidence="7">Chitin-binding type-2 domain-containing protein</fullName>
    </recommendedName>
</protein>
<evidence type="ECO:0000256" key="5">
    <source>
        <dbReference type="ARBA" id="ARBA00023180"/>
    </source>
</evidence>
<dbReference type="PROSITE" id="PS50940">
    <property type="entry name" value="CHIT_BIND_II"/>
    <property type="match status" value="2"/>
</dbReference>
<proteinExistence type="predicted"/>
<feature type="chain" id="PRO_5008130602" description="Chitin-binding type-2 domain-containing protein" evidence="6">
    <location>
        <begin position="30"/>
        <end position="138"/>
    </location>
</feature>
<dbReference type="GO" id="GO:0005576">
    <property type="term" value="C:extracellular region"/>
    <property type="evidence" value="ECO:0007669"/>
    <property type="project" value="InterPro"/>
</dbReference>
<name>A0A182NV69_9DIPT</name>
<keyword evidence="4" id="KW-1015">Disulfide bond</keyword>
<keyword evidence="5" id="KW-0325">Glycoprotein</keyword>
<dbReference type="Gene3D" id="2.170.140.10">
    <property type="entry name" value="Chitin binding domain"/>
    <property type="match status" value="1"/>
</dbReference>
<dbReference type="AlphaFoldDB" id="A0A182NV69"/>
<evidence type="ECO:0000256" key="3">
    <source>
        <dbReference type="ARBA" id="ARBA00022737"/>
    </source>
</evidence>
<dbReference type="SUPFAM" id="SSF57625">
    <property type="entry name" value="Invertebrate chitin-binding proteins"/>
    <property type="match status" value="2"/>
</dbReference>
<keyword evidence="1" id="KW-0147">Chitin-binding</keyword>
<evidence type="ECO:0000256" key="1">
    <source>
        <dbReference type="ARBA" id="ARBA00022669"/>
    </source>
</evidence>
<feature type="domain" description="Chitin-binding type-2" evidence="7">
    <location>
        <begin position="30"/>
        <end position="76"/>
    </location>
</feature>
<dbReference type="Proteomes" id="UP000075884">
    <property type="component" value="Unassembled WGS sequence"/>
</dbReference>
<sequence length="138" mass="15357">MCCCRMNGSTPTLLALLVLLAALVHQGTGEPTCRPTGKYLTSNPRDCRSYFYCYEGQSFYGICTPGHRFDESRQSCLQSTVRECFACPTYGTVNLPHPTSCQKFVLCFHGVAHERQCPTGLLFNRQLSQCDLNANVVC</sequence>
<evidence type="ECO:0000256" key="2">
    <source>
        <dbReference type="ARBA" id="ARBA00022729"/>
    </source>
</evidence>
<dbReference type="PANTHER" id="PTHR23301">
    <property type="entry name" value="CHITIN BINDING PERITROPHIN-A"/>
    <property type="match status" value="1"/>
</dbReference>
<organism evidence="8 9">
    <name type="scientific">Anopheles dirus</name>
    <dbReference type="NCBI Taxonomy" id="7168"/>
    <lineage>
        <taxon>Eukaryota</taxon>
        <taxon>Metazoa</taxon>
        <taxon>Ecdysozoa</taxon>
        <taxon>Arthropoda</taxon>
        <taxon>Hexapoda</taxon>
        <taxon>Insecta</taxon>
        <taxon>Pterygota</taxon>
        <taxon>Neoptera</taxon>
        <taxon>Endopterygota</taxon>
        <taxon>Diptera</taxon>
        <taxon>Nematocera</taxon>
        <taxon>Culicoidea</taxon>
        <taxon>Culicidae</taxon>
        <taxon>Anophelinae</taxon>
        <taxon>Anopheles</taxon>
    </lineage>
</organism>
<evidence type="ECO:0000259" key="7">
    <source>
        <dbReference type="PROSITE" id="PS50940"/>
    </source>
</evidence>
<dbReference type="InterPro" id="IPR002557">
    <property type="entry name" value="Chitin-bd_dom"/>
</dbReference>
<dbReference type="GO" id="GO:0008061">
    <property type="term" value="F:chitin binding"/>
    <property type="evidence" value="ECO:0007669"/>
    <property type="project" value="UniProtKB-KW"/>
</dbReference>
<evidence type="ECO:0000313" key="9">
    <source>
        <dbReference type="Proteomes" id="UP000075884"/>
    </source>
</evidence>
<reference evidence="8" key="2">
    <citation type="submission" date="2020-05" db="UniProtKB">
        <authorList>
            <consortium name="EnsemblMetazoa"/>
        </authorList>
    </citation>
    <scope>IDENTIFICATION</scope>
    <source>
        <strain evidence="8">WRAIR2</strain>
    </source>
</reference>
<keyword evidence="3" id="KW-0677">Repeat</keyword>
<evidence type="ECO:0000313" key="8">
    <source>
        <dbReference type="EnsemblMetazoa" id="ADIR011570-PA"/>
    </source>
</evidence>
<accession>A0A182NV69</accession>
<dbReference type="InterPro" id="IPR051940">
    <property type="entry name" value="Chitin_bind-dev_reg"/>
</dbReference>
<dbReference type="EnsemblMetazoa" id="ADIR011570-RA">
    <property type="protein sequence ID" value="ADIR011570-PA"/>
    <property type="gene ID" value="ADIR011570"/>
</dbReference>